<dbReference type="PROSITE" id="PS50931">
    <property type="entry name" value="HTH_LYSR"/>
    <property type="match status" value="1"/>
</dbReference>
<sequence>MDLNYFYTFKEVAKWGSYTRAGQELGYAQSSVTTQVKKLEDQYNVRLFERSGQKMVLTQSGEDLLFYVEKILGLLEEASERLADERNLRGTIRIGTVESLAAYFITPYIKALKDQHPSLKIMLEAGLCPNLVQGILEGKFDIAVLLDRIHSSADLQVIPIRKEPMVMVASPKHGWHNKSDVSAIDLKHETIILTEEGCPYRILLEELIVEQGIQPQSVISFSSLEAIKQCVADDLGVALVPAISVKEELNSGKLLSIPFEGDRIHLYSQVIYSKKKYLSTPIRQLIEMISETDYQIN</sequence>
<evidence type="ECO:0000256" key="1">
    <source>
        <dbReference type="ARBA" id="ARBA00009437"/>
    </source>
</evidence>
<evidence type="ECO:0000256" key="4">
    <source>
        <dbReference type="ARBA" id="ARBA00023163"/>
    </source>
</evidence>
<comment type="caution">
    <text evidence="6">The sequence shown here is derived from an EMBL/GenBank/DDBJ whole genome shotgun (WGS) entry which is preliminary data.</text>
</comment>
<proteinExistence type="inferred from homology"/>
<accession>A0ABT8HWI9</accession>
<dbReference type="InterPro" id="IPR036390">
    <property type="entry name" value="WH_DNA-bd_sf"/>
</dbReference>
<reference evidence="6" key="1">
    <citation type="submission" date="2023-07" db="EMBL/GenBank/DDBJ databases">
        <title>Fictibacillus sp. isolated from freshwater pond.</title>
        <authorList>
            <person name="Kirdat K."/>
            <person name="Bhat A."/>
            <person name="Mourya A."/>
            <person name="Yadav A."/>
        </authorList>
    </citation>
    <scope>NUCLEOTIDE SEQUENCE</scope>
    <source>
        <strain evidence="6">NE201</strain>
    </source>
</reference>
<dbReference type="PANTHER" id="PTHR30126:SF100">
    <property type="entry name" value="LYSR-FAMILY TRANSCRIPTIONAL REGULATOR"/>
    <property type="match status" value="1"/>
</dbReference>
<protein>
    <submittedName>
        <fullName evidence="6">LysR family transcriptional regulator</fullName>
    </submittedName>
</protein>
<dbReference type="RefSeq" id="WP_301166150.1">
    <property type="nucleotide sequence ID" value="NZ_JAUHTR010000005.1"/>
</dbReference>
<evidence type="ECO:0000259" key="5">
    <source>
        <dbReference type="PROSITE" id="PS50931"/>
    </source>
</evidence>
<evidence type="ECO:0000313" key="6">
    <source>
        <dbReference type="EMBL" id="MDN4525111.1"/>
    </source>
</evidence>
<dbReference type="CDD" id="cd05466">
    <property type="entry name" value="PBP2_LTTR_substrate"/>
    <property type="match status" value="1"/>
</dbReference>
<name>A0ABT8HWI9_9BACL</name>
<gene>
    <name evidence="6" type="ORF">QYB97_11515</name>
</gene>
<dbReference type="Proteomes" id="UP001172721">
    <property type="component" value="Unassembled WGS sequence"/>
</dbReference>
<evidence type="ECO:0000256" key="2">
    <source>
        <dbReference type="ARBA" id="ARBA00023015"/>
    </source>
</evidence>
<dbReference type="InterPro" id="IPR000847">
    <property type="entry name" value="LysR_HTH_N"/>
</dbReference>
<dbReference type="PANTHER" id="PTHR30126">
    <property type="entry name" value="HTH-TYPE TRANSCRIPTIONAL REGULATOR"/>
    <property type="match status" value="1"/>
</dbReference>
<dbReference type="SUPFAM" id="SSF46785">
    <property type="entry name" value="Winged helix' DNA-binding domain"/>
    <property type="match status" value="1"/>
</dbReference>
<dbReference type="PRINTS" id="PR00039">
    <property type="entry name" value="HTHLYSR"/>
</dbReference>
<organism evidence="6 7">
    <name type="scientific">Fictibacillus fluitans</name>
    <dbReference type="NCBI Taxonomy" id="3058422"/>
    <lineage>
        <taxon>Bacteria</taxon>
        <taxon>Bacillati</taxon>
        <taxon>Bacillota</taxon>
        <taxon>Bacilli</taxon>
        <taxon>Bacillales</taxon>
        <taxon>Fictibacillaceae</taxon>
        <taxon>Fictibacillus</taxon>
    </lineage>
</organism>
<dbReference type="EMBL" id="JAUHTR010000005">
    <property type="protein sequence ID" value="MDN4525111.1"/>
    <property type="molecule type" value="Genomic_DNA"/>
</dbReference>
<dbReference type="Pfam" id="PF00126">
    <property type="entry name" value="HTH_1"/>
    <property type="match status" value="1"/>
</dbReference>
<comment type="similarity">
    <text evidence="1">Belongs to the LysR transcriptional regulatory family.</text>
</comment>
<dbReference type="InterPro" id="IPR005119">
    <property type="entry name" value="LysR_subst-bd"/>
</dbReference>
<keyword evidence="4" id="KW-0804">Transcription</keyword>
<keyword evidence="2" id="KW-0805">Transcription regulation</keyword>
<evidence type="ECO:0000256" key="3">
    <source>
        <dbReference type="ARBA" id="ARBA00023125"/>
    </source>
</evidence>
<dbReference type="Pfam" id="PF03466">
    <property type="entry name" value="LysR_substrate"/>
    <property type="match status" value="1"/>
</dbReference>
<dbReference type="InterPro" id="IPR036388">
    <property type="entry name" value="WH-like_DNA-bd_sf"/>
</dbReference>
<keyword evidence="7" id="KW-1185">Reference proteome</keyword>
<keyword evidence="3" id="KW-0238">DNA-binding</keyword>
<dbReference type="Gene3D" id="1.10.10.10">
    <property type="entry name" value="Winged helix-like DNA-binding domain superfamily/Winged helix DNA-binding domain"/>
    <property type="match status" value="1"/>
</dbReference>
<dbReference type="SUPFAM" id="SSF53850">
    <property type="entry name" value="Periplasmic binding protein-like II"/>
    <property type="match status" value="1"/>
</dbReference>
<evidence type="ECO:0000313" key="7">
    <source>
        <dbReference type="Proteomes" id="UP001172721"/>
    </source>
</evidence>
<feature type="domain" description="HTH lysR-type" evidence="5">
    <location>
        <begin position="1"/>
        <end position="58"/>
    </location>
</feature>
<dbReference type="Gene3D" id="3.40.190.10">
    <property type="entry name" value="Periplasmic binding protein-like II"/>
    <property type="match status" value="2"/>
</dbReference>